<evidence type="ECO:0000313" key="3">
    <source>
        <dbReference type="EMBL" id="HIZ69331.1"/>
    </source>
</evidence>
<feature type="transmembrane region" description="Helical" evidence="1">
    <location>
        <begin position="159"/>
        <end position="176"/>
    </location>
</feature>
<keyword evidence="3" id="KW-0482">Metalloprotease</keyword>
<evidence type="ECO:0000256" key="1">
    <source>
        <dbReference type="SAM" id="Phobius"/>
    </source>
</evidence>
<proteinExistence type="predicted"/>
<accession>A0A9D2FZ28</accession>
<keyword evidence="1" id="KW-0472">Membrane</keyword>
<gene>
    <name evidence="3" type="ORF">H9966_05515</name>
</gene>
<feature type="domain" description="CAAX prenyl protease 2/Lysostaphin resistance protein A-like" evidence="2">
    <location>
        <begin position="104"/>
        <end position="196"/>
    </location>
</feature>
<sequence>MKVLAWVVALAFVLWTVMFSPLTAPHVPFWWMMTGSAITLSLLATFLSPGWWRGMRWNFGQLALGVAIAVGLWCVFFVGDKVATWLFGFARSQVDAIYMMRQGWSPWLLSALMLVLIGPAEEIFWRGYVQRTLAARWGQSVGFLSATLLYALAHVGSCNFMLVMAALVAGFVWGGIYRFFPRCFPAIVVSHALWDAAVFIWFPI</sequence>
<feature type="transmembrane region" description="Helical" evidence="1">
    <location>
        <begin position="183"/>
        <end position="202"/>
    </location>
</feature>
<keyword evidence="1" id="KW-0812">Transmembrane</keyword>
<comment type="caution">
    <text evidence="3">The sequence shown here is derived from an EMBL/GenBank/DDBJ whole genome shotgun (WGS) entry which is preliminary data.</text>
</comment>
<dbReference type="GO" id="GO:0008237">
    <property type="term" value="F:metallopeptidase activity"/>
    <property type="evidence" value="ECO:0007669"/>
    <property type="project" value="UniProtKB-KW"/>
</dbReference>
<name>A0A9D2FZ28_9BACT</name>
<dbReference type="AlphaFoldDB" id="A0A9D2FZ28"/>
<dbReference type="Pfam" id="PF02517">
    <property type="entry name" value="Rce1-like"/>
    <property type="match status" value="1"/>
</dbReference>
<feature type="transmembrane region" description="Helical" evidence="1">
    <location>
        <begin position="59"/>
        <end position="79"/>
    </location>
</feature>
<keyword evidence="3" id="KW-0645">Protease</keyword>
<dbReference type="EMBL" id="DXBE01000041">
    <property type="protein sequence ID" value="HIZ69331.1"/>
    <property type="molecule type" value="Genomic_DNA"/>
</dbReference>
<feature type="transmembrane region" description="Helical" evidence="1">
    <location>
        <begin position="137"/>
        <end position="153"/>
    </location>
</feature>
<keyword evidence="3" id="KW-0378">Hydrolase</keyword>
<reference evidence="3" key="1">
    <citation type="journal article" date="2021" name="PeerJ">
        <title>Extensive microbial diversity within the chicken gut microbiome revealed by metagenomics and culture.</title>
        <authorList>
            <person name="Gilroy R."/>
            <person name="Ravi A."/>
            <person name="Getino M."/>
            <person name="Pursley I."/>
            <person name="Horton D.L."/>
            <person name="Alikhan N.F."/>
            <person name="Baker D."/>
            <person name="Gharbi K."/>
            <person name="Hall N."/>
            <person name="Watson M."/>
            <person name="Adriaenssens E.M."/>
            <person name="Foster-Nyarko E."/>
            <person name="Jarju S."/>
            <person name="Secka A."/>
            <person name="Antonio M."/>
            <person name="Oren A."/>
            <person name="Chaudhuri R.R."/>
            <person name="La Ragione R."/>
            <person name="Hildebrand F."/>
            <person name="Pallen M.J."/>
        </authorList>
    </citation>
    <scope>NUCLEOTIDE SEQUENCE</scope>
    <source>
        <strain evidence="3">ChiHecec3B27-8219</strain>
    </source>
</reference>
<dbReference type="InterPro" id="IPR003675">
    <property type="entry name" value="Rce1/LyrA-like_dom"/>
</dbReference>
<keyword evidence="1" id="KW-1133">Transmembrane helix</keyword>
<dbReference type="GO" id="GO:0080120">
    <property type="term" value="P:CAAX-box protein maturation"/>
    <property type="evidence" value="ECO:0007669"/>
    <property type="project" value="UniProtKB-ARBA"/>
</dbReference>
<feature type="transmembrane region" description="Helical" evidence="1">
    <location>
        <begin position="29"/>
        <end position="47"/>
    </location>
</feature>
<dbReference type="Proteomes" id="UP000824055">
    <property type="component" value="Unassembled WGS sequence"/>
</dbReference>
<protein>
    <submittedName>
        <fullName evidence="3">CPBP family intramembrane metalloprotease</fullName>
    </submittedName>
</protein>
<feature type="transmembrane region" description="Helical" evidence="1">
    <location>
        <begin position="107"/>
        <end position="125"/>
    </location>
</feature>
<dbReference type="GO" id="GO:0004175">
    <property type="term" value="F:endopeptidase activity"/>
    <property type="evidence" value="ECO:0007669"/>
    <property type="project" value="UniProtKB-ARBA"/>
</dbReference>
<organism evidence="3 4">
    <name type="scientific">Candidatus Prevotella avicola</name>
    <dbReference type="NCBI Taxonomy" id="2838738"/>
    <lineage>
        <taxon>Bacteria</taxon>
        <taxon>Pseudomonadati</taxon>
        <taxon>Bacteroidota</taxon>
        <taxon>Bacteroidia</taxon>
        <taxon>Bacteroidales</taxon>
        <taxon>Prevotellaceae</taxon>
        <taxon>Prevotella</taxon>
    </lineage>
</organism>
<evidence type="ECO:0000259" key="2">
    <source>
        <dbReference type="Pfam" id="PF02517"/>
    </source>
</evidence>
<reference evidence="3" key="2">
    <citation type="submission" date="2021-04" db="EMBL/GenBank/DDBJ databases">
        <authorList>
            <person name="Gilroy R."/>
        </authorList>
    </citation>
    <scope>NUCLEOTIDE SEQUENCE</scope>
    <source>
        <strain evidence="3">ChiHecec3B27-8219</strain>
    </source>
</reference>
<evidence type="ECO:0000313" key="4">
    <source>
        <dbReference type="Proteomes" id="UP000824055"/>
    </source>
</evidence>